<reference evidence="2 3" key="1">
    <citation type="journal article" date="2020" name="Phytopathology">
        <title>Genome Sequence Resources of Colletotrichum truncatum, C. plurivorum, C. musicola, and C. sojae: Four Species Pathogenic to Soybean (Glycine max).</title>
        <authorList>
            <person name="Rogerio F."/>
            <person name="Boufleur T.R."/>
            <person name="Ciampi-Guillardi M."/>
            <person name="Sukno S.A."/>
            <person name="Thon M.R."/>
            <person name="Massola Junior N.S."/>
            <person name="Baroncelli R."/>
        </authorList>
    </citation>
    <scope>NUCLEOTIDE SEQUENCE [LARGE SCALE GENOMIC DNA]</scope>
    <source>
        <strain evidence="2 3">LFN0009</strain>
    </source>
</reference>
<sequence>MMDNKEEEERKEETANSPLTSALPLAASASASRGCPAQTLEWQRPLHARRLRKETIETWHQPSMASGLKVAERPTPQSARDAQIQPPQTGQTRFGRTTPHGQRQAIRIAQYGIRENENGRISAPAGIQTHARNRRWVLEGSPSRPQLFGSLLLNTIPSHHPAGSPSWQARMHEAGKDTHLPCSSIATSPRSPPTPDVMQEALVVRAGEGAPGVAGWNSDNPDGAELEVDNPLQVHIRGLLDRRSLFGRTGLRIEKAKIHVLNINNSSWRRTWEGSSTGTCCEDVDKGVRA</sequence>
<evidence type="ECO:0000313" key="2">
    <source>
        <dbReference type="EMBL" id="KAF6801220.1"/>
    </source>
</evidence>
<accession>A0A8H6IWN0</accession>
<proteinExistence type="predicted"/>
<feature type="compositionally biased region" description="Polar residues" evidence="1">
    <location>
        <begin position="75"/>
        <end position="101"/>
    </location>
</feature>
<feature type="region of interest" description="Disordered" evidence="1">
    <location>
        <begin position="63"/>
        <end position="103"/>
    </location>
</feature>
<organism evidence="2 3">
    <name type="scientific">Colletotrichum sojae</name>
    <dbReference type="NCBI Taxonomy" id="2175907"/>
    <lineage>
        <taxon>Eukaryota</taxon>
        <taxon>Fungi</taxon>
        <taxon>Dikarya</taxon>
        <taxon>Ascomycota</taxon>
        <taxon>Pezizomycotina</taxon>
        <taxon>Sordariomycetes</taxon>
        <taxon>Hypocreomycetidae</taxon>
        <taxon>Glomerellales</taxon>
        <taxon>Glomerellaceae</taxon>
        <taxon>Colletotrichum</taxon>
        <taxon>Colletotrichum orchidearum species complex</taxon>
    </lineage>
</organism>
<evidence type="ECO:0000313" key="3">
    <source>
        <dbReference type="Proteomes" id="UP000652219"/>
    </source>
</evidence>
<keyword evidence="3" id="KW-1185">Reference proteome</keyword>
<feature type="region of interest" description="Disordered" evidence="1">
    <location>
        <begin position="1"/>
        <end position="38"/>
    </location>
</feature>
<comment type="caution">
    <text evidence="2">The sequence shown here is derived from an EMBL/GenBank/DDBJ whole genome shotgun (WGS) entry which is preliminary data.</text>
</comment>
<gene>
    <name evidence="2" type="ORF">CSOJ01_11909</name>
</gene>
<dbReference type="EMBL" id="WIGN01000290">
    <property type="protein sequence ID" value="KAF6801220.1"/>
    <property type="molecule type" value="Genomic_DNA"/>
</dbReference>
<protein>
    <submittedName>
        <fullName evidence="2">Uncharacterized protein</fullName>
    </submittedName>
</protein>
<dbReference type="AlphaFoldDB" id="A0A8H6IWN0"/>
<feature type="compositionally biased region" description="Low complexity" evidence="1">
    <location>
        <begin position="17"/>
        <end position="32"/>
    </location>
</feature>
<name>A0A8H6IWN0_9PEZI</name>
<evidence type="ECO:0000256" key="1">
    <source>
        <dbReference type="SAM" id="MobiDB-lite"/>
    </source>
</evidence>
<dbReference type="Proteomes" id="UP000652219">
    <property type="component" value="Unassembled WGS sequence"/>
</dbReference>